<organism evidence="2 3">
    <name type="scientific">Fulvivirga imtechensis AK7</name>
    <dbReference type="NCBI Taxonomy" id="1237149"/>
    <lineage>
        <taxon>Bacteria</taxon>
        <taxon>Pseudomonadati</taxon>
        <taxon>Bacteroidota</taxon>
        <taxon>Cytophagia</taxon>
        <taxon>Cytophagales</taxon>
        <taxon>Fulvivirgaceae</taxon>
        <taxon>Fulvivirga</taxon>
    </lineage>
</organism>
<gene>
    <name evidence="2" type="ORF">C900_00887</name>
</gene>
<feature type="transmembrane region" description="Helical" evidence="1">
    <location>
        <begin position="6"/>
        <end position="25"/>
    </location>
</feature>
<name>L8JV72_9BACT</name>
<keyword evidence="3" id="KW-1185">Reference proteome</keyword>
<dbReference type="RefSeq" id="WP_009578589.1">
    <property type="nucleotide sequence ID" value="NZ_AMZN01000014.1"/>
</dbReference>
<keyword evidence="1" id="KW-0812">Transmembrane</keyword>
<proteinExistence type="predicted"/>
<dbReference type="Proteomes" id="UP000011135">
    <property type="component" value="Unassembled WGS sequence"/>
</dbReference>
<evidence type="ECO:0000313" key="2">
    <source>
        <dbReference type="EMBL" id="ELR72926.1"/>
    </source>
</evidence>
<evidence type="ECO:0000313" key="3">
    <source>
        <dbReference type="Proteomes" id="UP000011135"/>
    </source>
</evidence>
<evidence type="ECO:0000256" key="1">
    <source>
        <dbReference type="SAM" id="Phobius"/>
    </source>
</evidence>
<dbReference type="AlphaFoldDB" id="L8JV72"/>
<dbReference type="eggNOG" id="ENOG50348D3">
    <property type="taxonomic scope" value="Bacteria"/>
</dbReference>
<comment type="caution">
    <text evidence="2">The sequence shown here is derived from an EMBL/GenBank/DDBJ whole genome shotgun (WGS) entry which is preliminary data.</text>
</comment>
<keyword evidence="1" id="KW-1133">Transmembrane helix</keyword>
<keyword evidence="1" id="KW-0472">Membrane</keyword>
<sequence>MSPEVLSVISSLAGVLVGGGISFLLQRNQLRNAYKIKIEELKTEHMAERTARYYLSHKGYTDRKFETIKKGLGGFDDDELRRILVRAGAIRSYRDDEEWWTLLERLPEKIEKKRSKAES</sequence>
<accession>L8JV72</accession>
<reference evidence="2 3" key="1">
    <citation type="submission" date="2012-12" db="EMBL/GenBank/DDBJ databases">
        <title>Genome assembly of Fulvivirga imtechensis AK7.</title>
        <authorList>
            <person name="Nupur N."/>
            <person name="Khatri I."/>
            <person name="Kumar R."/>
            <person name="Subramanian S."/>
            <person name="Pinnaka A."/>
        </authorList>
    </citation>
    <scope>NUCLEOTIDE SEQUENCE [LARGE SCALE GENOMIC DNA]</scope>
    <source>
        <strain evidence="2 3">AK7</strain>
    </source>
</reference>
<dbReference type="EMBL" id="AMZN01000014">
    <property type="protein sequence ID" value="ELR72926.1"/>
    <property type="molecule type" value="Genomic_DNA"/>
</dbReference>
<dbReference type="OrthoDB" id="5197177at2"/>
<protein>
    <submittedName>
        <fullName evidence="2">Uncharacterized protein</fullName>
    </submittedName>
</protein>